<name>A0A1H5PAT9_9PSED</name>
<proteinExistence type="predicted"/>
<reference evidence="2 3" key="1">
    <citation type="submission" date="2016-10" db="EMBL/GenBank/DDBJ databases">
        <authorList>
            <person name="de Groot N.N."/>
        </authorList>
    </citation>
    <scope>NUCLEOTIDE SEQUENCE [LARGE SCALE GENOMIC DNA]</scope>
    <source>
        <strain evidence="2 3">BS3265</strain>
    </source>
</reference>
<dbReference type="AlphaFoldDB" id="A0A1H5PAT9"/>
<dbReference type="RefSeq" id="WP_174554041.1">
    <property type="nucleotide sequence ID" value="NZ_FNUA01000002.1"/>
</dbReference>
<organism evidence="2 3">
    <name type="scientific">Pseudomonas palleroniana</name>
    <dbReference type="NCBI Taxonomy" id="191390"/>
    <lineage>
        <taxon>Bacteria</taxon>
        <taxon>Pseudomonadati</taxon>
        <taxon>Pseudomonadota</taxon>
        <taxon>Gammaproteobacteria</taxon>
        <taxon>Pseudomonadales</taxon>
        <taxon>Pseudomonadaceae</taxon>
        <taxon>Pseudomonas</taxon>
    </lineage>
</organism>
<protein>
    <submittedName>
        <fullName evidence="2">Uncharacterized protein</fullName>
    </submittedName>
</protein>
<dbReference type="Proteomes" id="UP000199129">
    <property type="component" value="Unassembled WGS sequence"/>
</dbReference>
<gene>
    <name evidence="2" type="ORF">SAMN04490198_5471</name>
</gene>
<evidence type="ECO:0000256" key="1">
    <source>
        <dbReference type="SAM" id="MobiDB-lite"/>
    </source>
</evidence>
<dbReference type="EMBL" id="FNUA01000002">
    <property type="protein sequence ID" value="SEF10198.1"/>
    <property type="molecule type" value="Genomic_DNA"/>
</dbReference>
<feature type="compositionally biased region" description="Polar residues" evidence="1">
    <location>
        <begin position="24"/>
        <end position="35"/>
    </location>
</feature>
<feature type="region of interest" description="Disordered" evidence="1">
    <location>
        <begin position="1"/>
        <end position="75"/>
    </location>
</feature>
<sequence>MTTNILAFPTDRHWARNLEGGAETASSRTKRSSGSDAAGNSEAPKSASGPSAASPPQVTGGSSVHAGKNNAPSELSKSSVSWVSYQHGVNLAEAIEPGSSKRMTQDELIALPGKMSAMAVTPEQELLIASTRIGPALEWAVANGILEDKTEFSQADIQKALAALDQHLEKMAGAIASLSSPMPMRKDYFLGTQQVSPIKGHVDPDNKKYPVAIYDDQKFGEDFKADLANKKAAYGTIIQCALSTLPPADQIAIAHGDVGVYAMKSPGEGGEPERTTFLIKAVHEGKTTVYEVNPERGTVVKRDDYVGVFQGHSVIGKQRLPDGSYANTFTVWPKPSIQGQRYEAKADRPVGARSDNTPFSAQLYTLESLATFPASAQGSAGKPTYQAKFVERTGQIGTTVSEKLFFMKDLDLLERAKEDPERVTEAEKEDRENYQAFKADREKRREILKGFVPFWHGVEAIVAGRPLEGIAQIWIDLLSLFTPVEQAAAGLTRGVVRWVKPILPKFLKPSVNFASYSLKPGVAGVKWEGGVQGLKWAPNASKKATQGIEQFKAAAVPLPRSQPGVRQIELNGVKYFVSEKPDAGDGVHYVLRIAKPGDPTKLVSSGKIAKPDNAGVWRRRGVEGGGKISEAFSQKYRNARKELAGVVEKHKQSGGALSEQQKDEFTKTLTKLVGESNADDFEHVGTYTRAGSDFVNQPLRANRRTPELEAFLREFDQLKPYEGKAYRSAFVTPEGASRLKNGVGKVFQDPGVQSASATVHNSVEWEGWAKGLAKGKGQGTQQVVYVFDESIPKKNVSTSFLKDHVAIGAGQPVKVLAVQEHGGKLFVYFSSPSEVPDHLYNIYNGAQIY</sequence>
<accession>A0A1H5PAT9</accession>
<evidence type="ECO:0000313" key="3">
    <source>
        <dbReference type="Proteomes" id="UP000199129"/>
    </source>
</evidence>
<feature type="compositionally biased region" description="Low complexity" evidence="1">
    <location>
        <begin position="43"/>
        <end position="56"/>
    </location>
</feature>
<evidence type="ECO:0000313" key="2">
    <source>
        <dbReference type="EMBL" id="SEF10198.1"/>
    </source>
</evidence>